<dbReference type="SUPFAM" id="SSF56935">
    <property type="entry name" value="Porins"/>
    <property type="match status" value="1"/>
</dbReference>
<keyword evidence="1" id="KW-0732">Signal</keyword>
<proteinExistence type="predicted"/>
<dbReference type="InterPro" id="IPR018759">
    <property type="entry name" value="BBP2_2"/>
</dbReference>
<feature type="chain" id="PRO_5002486593" description="Outer membrane protein beta-barrel domain-containing protein" evidence="1">
    <location>
        <begin position="18"/>
        <end position="412"/>
    </location>
</feature>
<dbReference type="AlphaFoldDB" id="A0A0F5FG23"/>
<comment type="caution">
    <text evidence="2">The sequence shown here is derived from an EMBL/GenBank/DDBJ whole genome shotgun (WGS) entry which is preliminary data.</text>
</comment>
<organism evidence="2 3">
    <name type="scientific">Devosia chinhatensis</name>
    <dbReference type="NCBI Taxonomy" id="429727"/>
    <lineage>
        <taxon>Bacteria</taxon>
        <taxon>Pseudomonadati</taxon>
        <taxon>Pseudomonadota</taxon>
        <taxon>Alphaproteobacteria</taxon>
        <taxon>Hyphomicrobiales</taxon>
        <taxon>Devosiaceae</taxon>
        <taxon>Devosia</taxon>
    </lineage>
</organism>
<dbReference type="Pfam" id="PF10082">
    <property type="entry name" value="BBP2_2"/>
    <property type="match status" value="1"/>
</dbReference>
<dbReference type="PATRIC" id="fig|429727.3.peg.2980"/>
<dbReference type="EMBL" id="JZEY01000061">
    <property type="protein sequence ID" value="KKB07854.1"/>
    <property type="molecule type" value="Genomic_DNA"/>
</dbReference>
<evidence type="ECO:0000313" key="2">
    <source>
        <dbReference type="EMBL" id="KKB07854.1"/>
    </source>
</evidence>
<evidence type="ECO:0000256" key="1">
    <source>
        <dbReference type="SAM" id="SignalP"/>
    </source>
</evidence>
<reference evidence="2 3" key="1">
    <citation type="submission" date="2015-03" db="EMBL/GenBank/DDBJ databases">
        <authorList>
            <person name="Hassan Y."/>
            <person name="Lepp D."/>
            <person name="Li X.-Z."/>
            <person name="Zhou T."/>
        </authorList>
    </citation>
    <scope>NUCLEOTIDE SEQUENCE [LARGE SCALE GENOMIC DNA]</scope>
    <source>
        <strain evidence="2 3">IPL18</strain>
    </source>
</reference>
<evidence type="ECO:0000313" key="3">
    <source>
        <dbReference type="Proteomes" id="UP000033649"/>
    </source>
</evidence>
<keyword evidence="3" id="KW-1185">Reference proteome</keyword>
<feature type="signal peptide" evidence="1">
    <location>
        <begin position="1"/>
        <end position="17"/>
    </location>
</feature>
<evidence type="ECO:0008006" key="4">
    <source>
        <dbReference type="Google" id="ProtNLM"/>
    </source>
</evidence>
<name>A0A0F5FG23_9HYPH</name>
<gene>
    <name evidence="2" type="ORF">VE26_14535</name>
</gene>
<accession>A0A0F5FG23</accession>
<dbReference type="STRING" id="429727.VE26_14535"/>
<sequence>MLLMLGASLSLPGVVLAEPLQPDAAKLHDDRLAPGVYPAAPIAEQPNAPPFKLDTSLGLKGTYTSSSTAGGSFSTSLAPAFSAVLEGRRVDLTLSGDAEIARPWDGSATIEVPALRLGISAASALDSVTRVTGEAALRVTRPLASTPDPNPLVAVPAQVLTGSAGLGIERSLGRVNLALKGGVERTVYGPTQRFDTGLTDNSDQNVWQVDASLRAGFQLTPIFEIFSEATIGRDLYDNASATTGLRADATNSALRGGIAGQWGSVFSASASIGAGHYDFSEAGLSDFATQLYDASVTFTPDPTLALSASLSTDVGPSGADSAGAARITHVATAGIGYTVNSWLRLRASADWGLAETQGSAETEHSRGFGAGADYTLNSHTGLSADYSFVHRDNSLTGTLDTHRIGIGVVLKR</sequence>
<dbReference type="InterPro" id="IPR023614">
    <property type="entry name" value="Porin_dom_sf"/>
</dbReference>
<protein>
    <recommendedName>
        <fullName evidence="4">Outer membrane protein beta-barrel domain-containing protein</fullName>
    </recommendedName>
</protein>
<dbReference type="Gene3D" id="2.40.160.10">
    <property type="entry name" value="Porin"/>
    <property type="match status" value="1"/>
</dbReference>
<dbReference type="Proteomes" id="UP000033649">
    <property type="component" value="Unassembled WGS sequence"/>
</dbReference>